<evidence type="ECO:0000256" key="2">
    <source>
        <dbReference type="ARBA" id="ARBA00009810"/>
    </source>
</evidence>
<feature type="signal peptide" evidence="12">
    <location>
        <begin position="1"/>
        <end position="37"/>
    </location>
</feature>
<dbReference type="GO" id="GO:0009279">
    <property type="term" value="C:cell outer membrane"/>
    <property type="evidence" value="ECO:0007669"/>
    <property type="project" value="UniProtKB-SubCell"/>
</dbReference>
<dbReference type="PANTHER" id="PTHR32552">
    <property type="entry name" value="FERRICHROME IRON RECEPTOR-RELATED"/>
    <property type="match status" value="1"/>
</dbReference>
<feature type="domain" description="TonB-dependent receptor plug" evidence="14">
    <location>
        <begin position="70"/>
        <end position="168"/>
    </location>
</feature>
<dbReference type="CDD" id="cd01347">
    <property type="entry name" value="ligand_gated_channel"/>
    <property type="match status" value="1"/>
</dbReference>
<dbReference type="Gene3D" id="2.170.130.10">
    <property type="entry name" value="TonB-dependent receptor, plug domain"/>
    <property type="match status" value="1"/>
</dbReference>
<dbReference type="PROSITE" id="PS52016">
    <property type="entry name" value="TONB_DEPENDENT_REC_3"/>
    <property type="match status" value="1"/>
</dbReference>
<dbReference type="Gene3D" id="2.40.170.20">
    <property type="entry name" value="TonB-dependent receptor, beta-barrel domain"/>
    <property type="match status" value="1"/>
</dbReference>
<dbReference type="InterPro" id="IPR039426">
    <property type="entry name" value="TonB-dep_rcpt-like"/>
</dbReference>
<evidence type="ECO:0000256" key="10">
    <source>
        <dbReference type="PROSITE-ProRule" id="PRU01360"/>
    </source>
</evidence>
<accession>A0A423JTB9</accession>
<comment type="subcellular location">
    <subcellularLocation>
        <location evidence="1 10">Cell outer membrane</location>
        <topology evidence="1 10">Multi-pass membrane protein</topology>
    </subcellularLocation>
</comment>
<sequence length="729" mass="80108">MDMLYRTSREGMSAPRFTLNLLTLGLLLANTVHTAQAVDTELPAVTVTGEDTSGYQARSASVGGFEAAPLLDTPASISVINEALIKDQQARLLSEVLKNDASVGESYAPVGYYENFVVRGFSLNSASSYKINGRTITGEQNVGLENKQQVELLKGLSGLQSGVTEPGGLVNYVTKRPTDVRSVTVSTDDRGSGYLATDVGGFFGSEQQFGLRANVAHEDLHSYVEHTNGQRDFASLAFDWNISPDALLQLDVEYQTKEQRSAPGYQLLGGTRLPHHASPKKLLAHQSGSKPVTTDALNLNGNFEYRFSDAWKGNISASRSRVVIDDYSSFAWGCYGSASCASAAVPNYFSPEGDYDIYDFRSPDDTRRNDELQAAFTGAFDTGGLGHELSVGTSAFRRVVDKRDAINVMIGSANIDSEPADFARYDGPLNDSYRRLDSRQYGLFFNDRISFNEQWQTVLGGREVRLDEETFDSQGDTTRHTQRYVFLPQAALIYKPVENLSLYTRYSKGLSLGGEAAWFTTNAYEILAPTVSRQIEAGIKYDLQRISLAAALFQIRQAYQYSRPNDDGTFTFTQQGEQKNTGLELSANGWASQRLQISASVAAIRARVSDSGTPAYEGHQAINVPTLRASLYGDYALPWIDGLALLGGVQYSGSKYANRQGEVQTGAYAIFNVGSRYSTRIDSYDTVFRLTVDNVFDKRYWRDAGEYMGDGYLFQGAPLTARLSASINF</sequence>
<feature type="domain" description="TonB-dependent receptor-like beta-barrel" evidence="13">
    <location>
        <begin position="240"/>
        <end position="695"/>
    </location>
</feature>
<dbReference type="EMBL" id="MOBO01000004">
    <property type="protein sequence ID" value="RON40955.1"/>
    <property type="molecule type" value="Genomic_DNA"/>
</dbReference>
<evidence type="ECO:0000313" key="15">
    <source>
        <dbReference type="EMBL" id="RON40955.1"/>
    </source>
</evidence>
<dbReference type="RefSeq" id="WP_123364896.1">
    <property type="nucleotide sequence ID" value="NZ_MOBO01000004.1"/>
</dbReference>
<reference evidence="15 16" key="1">
    <citation type="submission" date="2016-10" db="EMBL/GenBank/DDBJ databases">
        <title>Comparative genome analysis of multiple Pseudomonas spp. focuses on biocontrol and plant growth promoting traits.</title>
        <authorList>
            <person name="Tao X.-Y."/>
            <person name="Taylor C.G."/>
        </authorList>
    </citation>
    <scope>NUCLEOTIDE SEQUENCE [LARGE SCALE GENOMIC DNA]</scope>
    <source>
        <strain evidence="15 16">38D4</strain>
    </source>
</reference>
<evidence type="ECO:0000256" key="7">
    <source>
        <dbReference type="ARBA" id="ARBA00023136"/>
    </source>
</evidence>
<dbReference type="InterPro" id="IPR010105">
    <property type="entry name" value="TonB_sidphr_rcpt"/>
</dbReference>
<evidence type="ECO:0000256" key="4">
    <source>
        <dbReference type="ARBA" id="ARBA00022452"/>
    </source>
</evidence>
<feature type="chain" id="PRO_5019185859" evidence="12">
    <location>
        <begin position="38"/>
        <end position="729"/>
    </location>
</feature>
<dbReference type="Pfam" id="PF07715">
    <property type="entry name" value="Plug"/>
    <property type="match status" value="1"/>
</dbReference>
<dbReference type="InterPro" id="IPR000531">
    <property type="entry name" value="Beta-barrel_TonB"/>
</dbReference>
<keyword evidence="4 10" id="KW-1134">Transmembrane beta strand</keyword>
<evidence type="ECO:0000313" key="16">
    <source>
        <dbReference type="Proteomes" id="UP000286351"/>
    </source>
</evidence>
<evidence type="ECO:0000259" key="13">
    <source>
        <dbReference type="Pfam" id="PF00593"/>
    </source>
</evidence>
<dbReference type="AlphaFoldDB" id="A0A423JTB9"/>
<dbReference type="GO" id="GO:0015344">
    <property type="term" value="F:siderophore uptake transmembrane transporter activity"/>
    <property type="evidence" value="ECO:0007669"/>
    <property type="project" value="TreeGrafter"/>
</dbReference>
<dbReference type="SUPFAM" id="SSF56935">
    <property type="entry name" value="Porins"/>
    <property type="match status" value="1"/>
</dbReference>
<keyword evidence="5 10" id="KW-0812">Transmembrane</keyword>
<dbReference type="InterPro" id="IPR012910">
    <property type="entry name" value="Plug_dom"/>
</dbReference>
<protein>
    <submittedName>
        <fullName evidence="15">TonB-dependent receptor</fullName>
    </submittedName>
</protein>
<keyword evidence="7 10" id="KW-0472">Membrane</keyword>
<comment type="similarity">
    <text evidence="2 10 11">Belongs to the TonB-dependent receptor family.</text>
</comment>
<evidence type="ECO:0000256" key="11">
    <source>
        <dbReference type="RuleBase" id="RU003357"/>
    </source>
</evidence>
<keyword evidence="12" id="KW-0732">Signal</keyword>
<gene>
    <name evidence="15" type="ORF">BK664_05445</name>
</gene>
<evidence type="ECO:0000256" key="5">
    <source>
        <dbReference type="ARBA" id="ARBA00022692"/>
    </source>
</evidence>
<keyword evidence="8 15" id="KW-0675">Receptor</keyword>
<comment type="caution">
    <text evidence="15">The sequence shown here is derived from an EMBL/GenBank/DDBJ whole genome shotgun (WGS) entry which is preliminary data.</text>
</comment>
<dbReference type="GO" id="GO:0015891">
    <property type="term" value="P:siderophore transport"/>
    <property type="evidence" value="ECO:0007669"/>
    <property type="project" value="InterPro"/>
</dbReference>
<evidence type="ECO:0000259" key="14">
    <source>
        <dbReference type="Pfam" id="PF07715"/>
    </source>
</evidence>
<evidence type="ECO:0000256" key="8">
    <source>
        <dbReference type="ARBA" id="ARBA00023170"/>
    </source>
</evidence>
<evidence type="ECO:0000256" key="1">
    <source>
        <dbReference type="ARBA" id="ARBA00004571"/>
    </source>
</evidence>
<dbReference type="InterPro" id="IPR037066">
    <property type="entry name" value="Plug_dom_sf"/>
</dbReference>
<evidence type="ECO:0000256" key="12">
    <source>
        <dbReference type="SAM" id="SignalP"/>
    </source>
</evidence>
<dbReference type="PANTHER" id="PTHR32552:SF83">
    <property type="entry name" value="BLR3904 PROTEIN"/>
    <property type="match status" value="1"/>
</dbReference>
<name>A0A423JTB9_9PSED</name>
<keyword evidence="6 11" id="KW-0798">TonB box</keyword>
<evidence type="ECO:0000256" key="9">
    <source>
        <dbReference type="ARBA" id="ARBA00023237"/>
    </source>
</evidence>
<dbReference type="GO" id="GO:0038023">
    <property type="term" value="F:signaling receptor activity"/>
    <property type="evidence" value="ECO:0007669"/>
    <property type="project" value="InterPro"/>
</dbReference>
<dbReference type="Pfam" id="PF00593">
    <property type="entry name" value="TonB_dep_Rec_b-barrel"/>
    <property type="match status" value="1"/>
</dbReference>
<dbReference type="Proteomes" id="UP000286351">
    <property type="component" value="Unassembled WGS sequence"/>
</dbReference>
<evidence type="ECO:0000256" key="6">
    <source>
        <dbReference type="ARBA" id="ARBA00023077"/>
    </source>
</evidence>
<evidence type="ECO:0000256" key="3">
    <source>
        <dbReference type="ARBA" id="ARBA00022448"/>
    </source>
</evidence>
<keyword evidence="3 10" id="KW-0813">Transport</keyword>
<keyword evidence="9 10" id="KW-0998">Cell outer membrane</keyword>
<organism evidence="15 16">
    <name type="scientific">Pseudomonas brassicacearum</name>
    <dbReference type="NCBI Taxonomy" id="930166"/>
    <lineage>
        <taxon>Bacteria</taxon>
        <taxon>Pseudomonadati</taxon>
        <taxon>Pseudomonadota</taxon>
        <taxon>Gammaproteobacteria</taxon>
        <taxon>Pseudomonadales</taxon>
        <taxon>Pseudomonadaceae</taxon>
        <taxon>Pseudomonas</taxon>
    </lineage>
</organism>
<proteinExistence type="inferred from homology"/>
<dbReference type="NCBIfam" id="TIGR01783">
    <property type="entry name" value="TonB-siderophor"/>
    <property type="match status" value="1"/>
</dbReference>
<dbReference type="InterPro" id="IPR036942">
    <property type="entry name" value="Beta-barrel_TonB_sf"/>
</dbReference>